<protein>
    <submittedName>
        <fullName evidence="2">Phosphoribosyltransferase</fullName>
    </submittedName>
</protein>
<dbReference type="InterPro" id="IPR000836">
    <property type="entry name" value="PRTase_dom"/>
</dbReference>
<organism evidence="2 3">
    <name type="scientific">Kineobactrum sediminis</name>
    <dbReference type="NCBI Taxonomy" id="1905677"/>
    <lineage>
        <taxon>Bacteria</taxon>
        <taxon>Pseudomonadati</taxon>
        <taxon>Pseudomonadota</taxon>
        <taxon>Gammaproteobacteria</taxon>
        <taxon>Cellvibrionales</taxon>
        <taxon>Halieaceae</taxon>
        <taxon>Kineobactrum</taxon>
    </lineage>
</organism>
<reference evidence="3" key="1">
    <citation type="submission" date="2017-11" db="EMBL/GenBank/DDBJ databases">
        <title>The draft genome sequence of Chromatocurvus sp. F02.</title>
        <authorList>
            <person name="Du Z.-J."/>
            <person name="Chang Y.-Q."/>
        </authorList>
    </citation>
    <scope>NUCLEOTIDE SEQUENCE [LARGE SCALE GENOMIC DNA]</scope>
    <source>
        <strain evidence="3">F02</strain>
    </source>
</reference>
<dbReference type="Gene3D" id="3.30.1310.20">
    <property type="entry name" value="PRTase-like"/>
    <property type="match status" value="1"/>
</dbReference>
<dbReference type="EMBL" id="PKLZ01000008">
    <property type="protein sequence ID" value="PLW82366.1"/>
    <property type="molecule type" value="Genomic_DNA"/>
</dbReference>
<dbReference type="Gene3D" id="3.40.50.2020">
    <property type="match status" value="1"/>
</dbReference>
<sequence length="215" mass="23567">MTTPFRDRISAGRQLAQALEKYRERERIVVLALPRGGVSVAAEVARSLNAELDLMIVRKLGLPGQEELAMGAIAIGGTRILNKSVIDSARVNEASLETVTERESRELERRQRAYRGERPWPDLQGATVILVDDGIATGATMRAALGAVKQEGAREVVVAVPVAPAEEVTALQDAADEVICLQTPPQFGAIGRWYRDFSQVSDDEVRDQLKEFWSA</sequence>
<accession>A0A2N5Y1U3</accession>
<feature type="domain" description="Phosphoribosyltransferase" evidence="1">
    <location>
        <begin position="14"/>
        <end position="182"/>
    </location>
</feature>
<dbReference type="SUPFAM" id="SSF53271">
    <property type="entry name" value="PRTase-like"/>
    <property type="match status" value="1"/>
</dbReference>
<dbReference type="GO" id="GO:0016757">
    <property type="term" value="F:glycosyltransferase activity"/>
    <property type="evidence" value="ECO:0007669"/>
    <property type="project" value="UniProtKB-KW"/>
</dbReference>
<proteinExistence type="predicted"/>
<dbReference type="Pfam" id="PF00156">
    <property type="entry name" value="Pribosyltran"/>
    <property type="match status" value="1"/>
</dbReference>
<comment type="caution">
    <text evidence="2">The sequence shown here is derived from an EMBL/GenBank/DDBJ whole genome shotgun (WGS) entry which is preliminary data.</text>
</comment>
<evidence type="ECO:0000313" key="3">
    <source>
        <dbReference type="Proteomes" id="UP000234845"/>
    </source>
</evidence>
<evidence type="ECO:0000259" key="1">
    <source>
        <dbReference type="Pfam" id="PF00156"/>
    </source>
</evidence>
<keyword evidence="3" id="KW-1185">Reference proteome</keyword>
<evidence type="ECO:0000313" key="2">
    <source>
        <dbReference type="EMBL" id="PLW82366.1"/>
    </source>
</evidence>
<keyword evidence="2" id="KW-0808">Transferase</keyword>
<keyword evidence="2" id="KW-0328">Glycosyltransferase</keyword>
<gene>
    <name evidence="2" type="ORF">CWI75_11430</name>
</gene>
<name>A0A2N5Y1U3_9GAMM</name>
<dbReference type="InterPro" id="IPR029057">
    <property type="entry name" value="PRTase-like"/>
</dbReference>
<dbReference type="OrthoDB" id="9810066at2"/>
<dbReference type="CDD" id="cd06223">
    <property type="entry name" value="PRTases_typeI"/>
    <property type="match status" value="1"/>
</dbReference>
<dbReference type="Proteomes" id="UP000234845">
    <property type="component" value="Unassembled WGS sequence"/>
</dbReference>
<dbReference type="RefSeq" id="WP_101521618.1">
    <property type="nucleotide sequence ID" value="NZ_PKLZ01000008.1"/>
</dbReference>
<dbReference type="AlphaFoldDB" id="A0A2N5Y1U3"/>